<keyword evidence="2" id="KW-0813">Transport</keyword>
<feature type="compositionally biased region" description="Polar residues" evidence="6">
    <location>
        <begin position="1"/>
        <end position="12"/>
    </location>
</feature>
<feature type="region of interest" description="Disordered" evidence="6">
    <location>
        <begin position="1"/>
        <end position="23"/>
    </location>
</feature>
<dbReference type="Proteomes" id="UP000639643">
    <property type="component" value="Unassembled WGS sequence"/>
</dbReference>
<evidence type="ECO:0000313" key="8">
    <source>
        <dbReference type="EMBL" id="KAF6806571.1"/>
    </source>
</evidence>
<gene>
    <name evidence="8" type="ORF">CMUS01_14329</name>
</gene>
<feature type="transmembrane region" description="Helical" evidence="7">
    <location>
        <begin position="192"/>
        <end position="213"/>
    </location>
</feature>
<keyword evidence="3 7" id="KW-0812">Transmembrane</keyword>
<evidence type="ECO:0000256" key="4">
    <source>
        <dbReference type="ARBA" id="ARBA00022989"/>
    </source>
</evidence>
<proteinExistence type="predicted"/>
<comment type="subcellular location">
    <subcellularLocation>
        <location evidence="1">Membrane</location>
        <topology evidence="1">Multi-pass membrane protein</topology>
    </subcellularLocation>
</comment>
<feature type="transmembrane region" description="Helical" evidence="7">
    <location>
        <begin position="322"/>
        <end position="343"/>
    </location>
</feature>
<feature type="transmembrane region" description="Helical" evidence="7">
    <location>
        <begin position="129"/>
        <end position="150"/>
    </location>
</feature>
<evidence type="ECO:0000256" key="1">
    <source>
        <dbReference type="ARBA" id="ARBA00004141"/>
    </source>
</evidence>
<dbReference type="EMBL" id="WIGM01001018">
    <property type="protein sequence ID" value="KAF6806571.1"/>
    <property type="molecule type" value="Genomic_DNA"/>
</dbReference>
<feature type="transmembrane region" description="Helical" evidence="7">
    <location>
        <begin position="156"/>
        <end position="180"/>
    </location>
</feature>
<organism evidence="8 9">
    <name type="scientific">Colletotrichum musicola</name>
    <dbReference type="NCBI Taxonomy" id="2175873"/>
    <lineage>
        <taxon>Eukaryota</taxon>
        <taxon>Fungi</taxon>
        <taxon>Dikarya</taxon>
        <taxon>Ascomycota</taxon>
        <taxon>Pezizomycotina</taxon>
        <taxon>Sordariomycetes</taxon>
        <taxon>Hypocreomycetidae</taxon>
        <taxon>Glomerellales</taxon>
        <taxon>Glomerellaceae</taxon>
        <taxon>Colletotrichum</taxon>
        <taxon>Colletotrichum orchidearum species complex</taxon>
    </lineage>
</organism>
<sequence length="432" mass="47517">MASVEKQQQQSPPADDNASVHVKASLDHVERSHGLQPGTETERYQTPECKAAERRVVRKLDLTLIPMVWILYMFNYLDRNNIAQARLDNFERDVGLIGNQFNVAVSILNVGYMLAQLPSNMILTRVRPSIYLPCCVLVWSCVSAATAGVTSFSGLLAVRLVLGVVEAPFFPGAFFVLSAWYTRKELALHTAVLYSGLVLATAFSRLIAVGIFAGLSGVRGLTGCGKWLFTREEREVVLQRIALDRVSAPEAESIVRSMNIGSRTLTLVLTAPPYLFGAVVSFLVAYSGDRPNERGYHISAPMAVATVGFVISASTLNVPARYFASFLYCSGAFAANAAVYSWVANSLNQTPEKRACGTAIVNLLSQLGNIWSPYFFPSSDGPRYFIALLLMMAFSALSIVASMFMKYLLKKENKKLVEEGERTGKEIRLYTE</sequence>
<feature type="transmembrane region" description="Helical" evidence="7">
    <location>
        <begin position="265"/>
        <end position="286"/>
    </location>
</feature>
<dbReference type="Pfam" id="PF07690">
    <property type="entry name" value="MFS_1"/>
    <property type="match status" value="1"/>
</dbReference>
<dbReference type="PANTHER" id="PTHR43791:SF62">
    <property type="entry name" value="MAJOR FACILITATOR SUPERFAMILY (MFS) PROFILE DOMAIN-CONTAINING PROTEIN"/>
    <property type="match status" value="1"/>
</dbReference>
<dbReference type="Gene3D" id="1.20.1250.20">
    <property type="entry name" value="MFS general substrate transporter like domains"/>
    <property type="match status" value="2"/>
</dbReference>
<comment type="caution">
    <text evidence="8">The sequence shown here is derived from an EMBL/GenBank/DDBJ whole genome shotgun (WGS) entry which is preliminary data.</text>
</comment>
<evidence type="ECO:0000256" key="5">
    <source>
        <dbReference type="ARBA" id="ARBA00023136"/>
    </source>
</evidence>
<evidence type="ECO:0000256" key="2">
    <source>
        <dbReference type="ARBA" id="ARBA00022448"/>
    </source>
</evidence>
<feature type="transmembrane region" description="Helical" evidence="7">
    <location>
        <begin position="384"/>
        <end position="405"/>
    </location>
</feature>
<dbReference type="AlphaFoldDB" id="A0A8H6J5V7"/>
<evidence type="ECO:0000256" key="3">
    <source>
        <dbReference type="ARBA" id="ARBA00022692"/>
    </source>
</evidence>
<dbReference type="FunFam" id="1.20.1250.20:FF:000057">
    <property type="entry name" value="MFS general substrate transporter"/>
    <property type="match status" value="1"/>
</dbReference>
<dbReference type="FunFam" id="1.20.1250.20:FF:000013">
    <property type="entry name" value="MFS general substrate transporter"/>
    <property type="match status" value="1"/>
</dbReference>
<feature type="transmembrane region" description="Helical" evidence="7">
    <location>
        <begin position="97"/>
        <end position="117"/>
    </location>
</feature>
<protein>
    <submittedName>
        <fullName evidence="8">Major facilitator superfamily transporter</fullName>
    </submittedName>
</protein>
<evidence type="ECO:0000256" key="6">
    <source>
        <dbReference type="SAM" id="MobiDB-lite"/>
    </source>
</evidence>
<keyword evidence="5 7" id="KW-0472">Membrane</keyword>
<accession>A0A8H6J5V7</accession>
<name>A0A8H6J5V7_9PEZI</name>
<dbReference type="SUPFAM" id="SSF103473">
    <property type="entry name" value="MFS general substrate transporter"/>
    <property type="match status" value="1"/>
</dbReference>
<dbReference type="OrthoDB" id="2250022at2759"/>
<dbReference type="GO" id="GO:0022857">
    <property type="term" value="F:transmembrane transporter activity"/>
    <property type="evidence" value="ECO:0007669"/>
    <property type="project" value="InterPro"/>
</dbReference>
<keyword evidence="4 7" id="KW-1133">Transmembrane helix</keyword>
<dbReference type="InterPro" id="IPR011701">
    <property type="entry name" value="MFS"/>
</dbReference>
<keyword evidence="9" id="KW-1185">Reference proteome</keyword>
<dbReference type="InterPro" id="IPR036259">
    <property type="entry name" value="MFS_trans_sf"/>
</dbReference>
<dbReference type="GO" id="GO:0016020">
    <property type="term" value="C:membrane"/>
    <property type="evidence" value="ECO:0007669"/>
    <property type="project" value="UniProtKB-SubCell"/>
</dbReference>
<evidence type="ECO:0000256" key="7">
    <source>
        <dbReference type="SAM" id="Phobius"/>
    </source>
</evidence>
<feature type="transmembrane region" description="Helical" evidence="7">
    <location>
        <begin position="298"/>
        <end position="316"/>
    </location>
</feature>
<reference evidence="8" key="1">
    <citation type="journal article" date="2020" name="Phytopathology">
        <title>Genome Sequence Resources of Colletotrichum truncatum, C. plurivorum, C. musicola, and C. sojae: Four Species Pathogenic to Soybean (Glycine max).</title>
        <authorList>
            <person name="Rogerio F."/>
            <person name="Boufleur T.R."/>
            <person name="Ciampi-Guillardi M."/>
            <person name="Sukno S.A."/>
            <person name="Thon M.R."/>
            <person name="Massola Junior N.S."/>
            <person name="Baroncelli R."/>
        </authorList>
    </citation>
    <scope>NUCLEOTIDE SEQUENCE</scope>
    <source>
        <strain evidence="8">LFN0074</strain>
    </source>
</reference>
<dbReference type="PANTHER" id="PTHR43791">
    <property type="entry name" value="PERMEASE-RELATED"/>
    <property type="match status" value="1"/>
</dbReference>
<evidence type="ECO:0000313" key="9">
    <source>
        <dbReference type="Proteomes" id="UP000639643"/>
    </source>
</evidence>